<dbReference type="Proteomes" id="UP000317238">
    <property type="component" value="Unassembled WGS sequence"/>
</dbReference>
<comment type="caution">
    <text evidence="3">The sequence shown here is derived from an EMBL/GenBank/DDBJ whole genome shotgun (WGS) entry which is preliminary data.</text>
</comment>
<dbReference type="PANTHER" id="PTHR37691">
    <property type="entry name" value="BLR3518 PROTEIN"/>
    <property type="match status" value="1"/>
</dbReference>
<evidence type="ECO:0000256" key="1">
    <source>
        <dbReference type="SAM" id="MobiDB-lite"/>
    </source>
</evidence>
<feature type="chain" id="PRO_5022673424" evidence="2">
    <location>
        <begin position="29"/>
        <end position="377"/>
    </location>
</feature>
<dbReference type="InterPro" id="IPR027396">
    <property type="entry name" value="DsrEFH-like"/>
</dbReference>
<feature type="signal peptide" evidence="2">
    <location>
        <begin position="1"/>
        <end position="28"/>
    </location>
</feature>
<organism evidence="3 4">
    <name type="scientific">Crateriforma conspicua</name>
    <dbReference type="NCBI Taxonomy" id="2527996"/>
    <lineage>
        <taxon>Bacteria</taxon>
        <taxon>Pseudomonadati</taxon>
        <taxon>Planctomycetota</taxon>
        <taxon>Planctomycetia</taxon>
        <taxon>Planctomycetales</taxon>
        <taxon>Planctomycetaceae</taxon>
        <taxon>Crateriforma</taxon>
    </lineage>
</organism>
<dbReference type="InterPro" id="IPR003787">
    <property type="entry name" value="Sulphur_relay_DsrE/F-like"/>
</dbReference>
<dbReference type="SUPFAM" id="SSF75169">
    <property type="entry name" value="DsrEFH-like"/>
    <property type="match status" value="1"/>
</dbReference>
<reference evidence="3 4" key="1">
    <citation type="submission" date="2019-02" db="EMBL/GenBank/DDBJ databases">
        <title>Deep-cultivation of Planctomycetes and their phenomic and genomic characterization uncovers novel biology.</title>
        <authorList>
            <person name="Wiegand S."/>
            <person name="Jogler M."/>
            <person name="Boedeker C."/>
            <person name="Pinto D."/>
            <person name="Vollmers J."/>
            <person name="Rivas-Marin E."/>
            <person name="Kohn T."/>
            <person name="Peeters S.H."/>
            <person name="Heuer A."/>
            <person name="Rast P."/>
            <person name="Oberbeckmann S."/>
            <person name="Bunk B."/>
            <person name="Jeske O."/>
            <person name="Meyerdierks A."/>
            <person name="Storesund J.E."/>
            <person name="Kallscheuer N."/>
            <person name="Luecker S."/>
            <person name="Lage O.M."/>
            <person name="Pohl T."/>
            <person name="Merkel B.J."/>
            <person name="Hornburger P."/>
            <person name="Mueller R.-W."/>
            <person name="Bruemmer F."/>
            <person name="Labrenz M."/>
            <person name="Spormann A.M."/>
            <person name="Op Den Camp H."/>
            <person name="Overmann J."/>
            <person name="Amann R."/>
            <person name="Jetten M.S.M."/>
            <person name="Mascher T."/>
            <person name="Medema M.H."/>
            <person name="Devos D.P."/>
            <person name="Kaster A.-K."/>
            <person name="Ovreas L."/>
            <person name="Rohde M."/>
            <person name="Galperin M.Y."/>
            <person name="Jogler C."/>
        </authorList>
    </citation>
    <scope>NUCLEOTIDE SEQUENCE [LARGE SCALE GENOMIC DNA]</scope>
    <source>
        <strain evidence="3 4">Pan14r</strain>
    </source>
</reference>
<feature type="compositionally biased region" description="Polar residues" evidence="1">
    <location>
        <begin position="209"/>
        <end position="220"/>
    </location>
</feature>
<protein>
    <submittedName>
        <fullName evidence="3">DsrE/DsrF-like family protein</fullName>
    </submittedName>
</protein>
<evidence type="ECO:0000313" key="3">
    <source>
        <dbReference type="EMBL" id="TWT71861.1"/>
    </source>
</evidence>
<keyword evidence="2" id="KW-0732">Signal</keyword>
<sequence length="377" mass="40503" precursor="true">MRPMNFPTTAGRLVLGLLVMALFCVDVAAQTGRGPGFGRGGGRGPGFGMGRGFRGGAGGGEQAGGPHAHDDRHDADHEVFQFLLSHHDKIRRTVTETDDGVITVTESDDPDIAAKIQEHVHWMKIRVDEIQPIRMRDPLFAELFRHADKIKMQHEDTEKGVRVIETSDDPAVASLIKAHAEVVSGFVANGFAEAMKNHAVPADVEAPKATQQPTSDSSVGTPLGQPRIPAGKPVFHLPDATQQPRSDSKLLIDVTQSSPADQTHDALETIAKYVNLYHAGGKDQQSPEIAVVLHGGATFIALNDDAYASRFGTKGNPNALRLRQLHQAGVEFYVCGQSLLHGNARPDDLVVFAQTAVSALTSLVNLQSDGFVCIDLK</sequence>
<dbReference type="OrthoDB" id="254108at2"/>
<evidence type="ECO:0000256" key="2">
    <source>
        <dbReference type="SAM" id="SignalP"/>
    </source>
</evidence>
<dbReference type="Gene3D" id="3.40.1260.10">
    <property type="entry name" value="DsrEFH-like"/>
    <property type="match status" value="1"/>
</dbReference>
<evidence type="ECO:0000313" key="4">
    <source>
        <dbReference type="Proteomes" id="UP000317238"/>
    </source>
</evidence>
<feature type="region of interest" description="Disordered" evidence="1">
    <location>
        <begin position="205"/>
        <end position="247"/>
    </location>
</feature>
<dbReference type="EMBL" id="SJPL01000001">
    <property type="protein sequence ID" value="TWT71861.1"/>
    <property type="molecule type" value="Genomic_DNA"/>
</dbReference>
<accession>A0A5C5YBR2</accession>
<dbReference type="PANTHER" id="PTHR37691:SF1">
    <property type="entry name" value="BLR3518 PROTEIN"/>
    <property type="match status" value="1"/>
</dbReference>
<feature type="compositionally biased region" description="Gly residues" evidence="1">
    <location>
        <begin position="34"/>
        <end position="63"/>
    </location>
</feature>
<feature type="region of interest" description="Disordered" evidence="1">
    <location>
        <begin position="34"/>
        <end position="72"/>
    </location>
</feature>
<dbReference type="AlphaFoldDB" id="A0A5C5YBR2"/>
<keyword evidence="4" id="KW-1185">Reference proteome</keyword>
<gene>
    <name evidence="3" type="ORF">Pan14r_41780</name>
</gene>
<name>A0A5C5YBR2_9PLAN</name>
<proteinExistence type="predicted"/>
<dbReference type="Pfam" id="PF02635">
    <property type="entry name" value="DsrE"/>
    <property type="match status" value="1"/>
</dbReference>